<dbReference type="AlphaFoldDB" id="A0A6A4DUX1"/>
<evidence type="ECO:0000313" key="2">
    <source>
        <dbReference type="Proteomes" id="UP000434957"/>
    </source>
</evidence>
<sequence>MGQLIQLGGELSHLSGELALLLAKLVLLLPELVPFLTDLPNLGDLRLVMGRPRLDVLQALYGVVPILDQAVTLSVEAPASFFGTLKGILCLRMLAAGRIQLARKIFYRAFSKSATGRGHYRHEASPVSLRPTFVGLGEQTFQFSYLLTAYVDLQSCGLKIGRSGLSVKSLAHLVQFTPESAILLTQRRIIQPSTCVIQITPQLMILPAQSGSISVTTRVIQITLQLPILAIQIFSPRLPLGIITLQIRVRLAQIRMLLL</sequence>
<name>A0A6A4DUX1_9STRA</name>
<gene>
    <name evidence="1" type="ORF">PR003_g19691</name>
</gene>
<dbReference type="EMBL" id="QXFT01001680">
    <property type="protein sequence ID" value="KAE9312738.1"/>
    <property type="molecule type" value="Genomic_DNA"/>
</dbReference>
<keyword evidence="2" id="KW-1185">Reference proteome</keyword>
<evidence type="ECO:0000313" key="1">
    <source>
        <dbReference type="EMBL" id="KAE9312738.1"/>
    </source>
</evidence>
<proteinExistence type="predicted"/>
<accession>A0A6A4DUX1</accession>
<organism evidence="1 2">
    <name type="scientific">Phytophthora rubi</name>
    <dbReference type="NCBI Taxonomy" id="129364"/>
    <lineage>
        <taxon>Eukaryota</taxon>
        <taxon>Sar</taxon>
        <taxon>Stramenopiles</taxon>
        <taxon>Oomycota</taxon>
        <taxon>Peronosporomycetes</taxon>
        <taxon>Peronosporales</taxon>
        <taxon>Peronosporaceae</taxon>
        <taxon>Phytophthora</taxon>
    </lineage>
</organism>
<dbReference type="Proteomes" id="UP000434957">
    <property type="component" value="Unassembled WGS sequence"/>
</dbReference>
<comment type="caution">
    <text evidence="1">The sequence shown here is derived from an EMBL/GenBank/DDBJ whole genome shotgun (WGS) entry which is preliminary data.</text>
</comment>
<reference evidence="1 2" key="1">
    <citation type="submission" date="2018-08" db="EMBL/GenBank/DDBJ databases">
        <title>Genomic investigation of the strawberry pathogen Phytophthora fragariae indicates pathogenicity is determined by transcriptional variation in three key races.</title>
        <authorList>
            <person name="Adams T.M."/>
            <person name="Armitage A.D."/>
            <person name="Sobczyk M.K."/>
            <person name="Bates H.J."/>
            <person name="Dunwell J.M."/>
            <person name="Nellist C.F."/>
            <person name="Harrison R.J."/>
        </authorList>
    </citation>
    <scope>NUCLEOTIDE SEQUENCE [LARGE SCALE GENOMIC DNA]</scope>
    <source>
        <strain evidence="1 2">SCRP333</strain>
    </source>
</reference>
<protein>
    <submittedName>
        <fullName evidence="1">Uncharacterized protein</fullName>
    </submittedName>
</protein>